<protein>
    <submittedName>
        <fullName evidence="2">Uncharacterized protein</fullName>
    </submittedName>
</protein>
<feature type="compositionally biased region" description="Polar residues" evidence="1">
    <location>
        <begin position="304"/>
        <end position="318"/>
    </location>
</feature>
<comment type="caution">
    <text evidence="2">The sequence shown here is derived from an EMBL/GenBank/DDBJ whole genome shotgun (WGS) entry which is preliminary data.</text>
</comment>
<feature type="compositionally biased region" description="Polar residues" evidence="1">
    <location>
        <begin position="362"/>
        <end position="373"/>
    </location>
</feature>
<proteinExistence type="predicted"/>
<evidence type="ECO:0000256" key="1">
    <source>
        <dbReference type="SAM" id="MobiDB-lite"/>
    </source>
</evidence>
<dbReference type="EMBL" id="JAPUFD010000013">
    <property type="protein sequence ID" value="MDI1490939.1"/>
    <property type="molecule type" value="Genomic_DNA"/>
</dbReference>
<evidence type="ECO:0000313" key="2">
    <source>
        <dbReference type="EMBL" id="MDI1490939.1"/>
    </source>
</evidence>
<dbReference type="PANTHER" id="PTHR38701">
    <property type="entry name" value="CHROMOSOME 8, WHOLE GENOME SHOTGUN SEQUENCE"/>
    <property type="match status" value="1"/>
</dbReference>
<feature type="compositionally biased region" description="Basic and acidic residues" evidence="1">
    <location>
        <begin position="256"/>
        <end position="267"/>
    </location>
</feature>
<feature type="compositionally biased region" description="Polar residues" evidence="1">
    <location>
        <begin position="412"/>
        <end position="425"/>
    </location>
</feature>
<feature type="compositionally biased region" description="Polar residues" evidence="1">
    <location>
        <begin position="340"/>
        <end position="355"/>
    </location>
</feature>
<dbReference type="Proteomes" id="UP001161017">
    <property type="component" value="Unassembled WGS sequence"/>
</dbReference>
<sequence length="442" mass="47864">MNELAANARRKRKVMDLEISNSSLLAINQTLEREMRKHKAELRRYRRLDRNGRLSTAPSSRSVSGKLSMLSDGISKLDHDGMTSSDESDDDSLGKDDSSAFMTSIGSRPSSPTSRIPNSRFQNVTVPPLDLSIQRSLLEESQKLNQSIKRCLGRTESLLASAKKALESGTKMPNDEPLGARVLSPEELEEDADNRRQGLLSPVQGIEVDTDNPWERSLAQNVDPVVTAGAPSELASNLSKYTRDNGPMAEGQLENGHGRETGQHSNDEITTETIGDDDNRGATKDSVSETSVSLVEPHLDDSETSVSFGRSLSTSSKLSHMPGTVVPLTSQEDLSKEAFSRSNPVRSPSIFSSIEQPEEAIDSSTVDDIQVSSVDPRLTHAEPPNGSDSLAKDATLPAESANGDLSQKRNVDPNTPGNRGSLQNIGNYLSSWSKFAAGIRPP</sequence>
<feature type="region of interest" description="Disordered" evidence="1">
    <location>
        <begin position="43"/>
        <end position="122"/>
    </location>
</feature>
<gene>
    <name evidence="2" type="ORF">OHK93_002144</name>
</gene>
<feature type="region of interest" description="Disordered" evidence="1">
    <location>
        <begin position="241"/>
        <end position="425"/>
    </location>
</feature>
<name>A0AA43QSU9_9LECA</name>
<accession>A0AA43QSU9</accession>
<organism evidence="2 3">
    <name type="scientific">Ramalina farinacea</name>
    <dbReference type="NCBI Taxonomy" id="258253"/>
    <lineage>
        <taxon>Eukaryota</taxon>
        <taxon>Fungi</taxon>
        <taxon>Dikarya</taxon>
        <taxon>Ascomycota</taxon>
        <taxon>Pezizomycotina</taxon>
        <taxon>Lecanoromycetes</taxon>
        <taxon>OSLEUM clade</taxon>
        <taxon>Lecanoromycetidae</taxon>
        <taxon>Lecanorales</taxon>
        <taxon>Lecanorineae</taxon>
        <taxon>Ramalinaceae</taxon>
        <taxon>Ramalina</taxon>
    </lineage>
</organism>
<dbReference type="PANTHER" id="PTHR38701:SF1">
    <property type="entry name" value="UP-REGULATED DURING SEPTATION PROTEIN 1 DOMAIN-CONTAINING PROTEIN"/>
    <property type="match status" value="1"/>
</dbReference>
<dbReference type="AlphaFoldDB" id="A0AA43QSU9"/>
<feature type="compositionally biased region" description="Basic and acidic residues" evidence="1">
    <location>
        <begin position="277"/>
        <end position="287"/>
    </location>
</feature>
<reference evidence="2" key="1">
    <citation type="journal article" date="2023" name="Genome Biol. Evol.">
        <title>First Whole Genome Sequence and Flow Cytometry Genome Size Data for the Lichen-Forming Fungus Ramalina farinacea (Ascomycota).</title>
        <authorList>
            <person name="Llewellyn T."/>
            <person name="Mian S."/>
            <person name="Hill R."/>
            <person name="Leitch I.J."/>
            <person name="Gaya E."/>
        </authorList>
    </citation>
    <scope>NUCLEOTIDE SEQUENCE</scope>
    <source>
        <strain evidence="2">LIQ254RAFAR</strain>
    </source>
</reference>
<feature type="compositionally biased region" description="Polar residues" evidence="1">
    <location>
        <begin position="56"/>
        <end position="65"/>
    </location>
</feature>
<keyword evidence="3" id="KW-1185">Reference proteome</keyword>
<evidence type="ECO:0000313" key="3">
    <source>
        <dbReference type="Proteomes" id="UP001161017"/>
    </source>
</evidence>
<feature type="compositionally biased region" description="Polar residues" evidence="1">
    <location>
        <begin position="100"/>
        <end position="122"/>
    </location>
</feature>